<comment type="caution">
    <text evidence="1">The sequence shown here is derived from an EMBL/GenBank/DDBJ whole genome shotgun (WGS) entry which is preliminary data.</text>
</comment>
<gene>
    <name evidence="1" type="ORF">SDC9_166315</name>
</gene>
<sequence length="112" mass="11984">MMIEPVLQPVNDSPVGEQRGPALLDMAQNGVPADDIQISVLLPGKGGIRQVFRGGAGAHGIGLLFSQPSEIAGDGGFQFPTKCCFLNDLADLAADFTDLFPVMHLKLIQFRY</sequence>
<dbReference type="EMBL" id="VSSQ01066397">
    <property type="protein sequence ID" value="MPN18950.1"/>
    <property type="molecule type" value="Genomic_DNA"/>
</dbReference>
<name>A0A645FZ80_9ZZZZ</name>
<protein>
    <submittedName>
        <fullName evidence="1">Uncharacterized protein</fullName>
    </submittedName>
</protein>
<accession>A0A645FZ80</accession>
<organism evidence="1">
    <name type="scientific">bioreactor metagenome</name>
    <dbReference type="NCBI Taxonomy" id="1076179"/>
    <lineage>
        <taxon>unclassified sequences</taxon>
        <taxon>metagenomes</taxon>
        <taxon>ecological metagenomes</taxon>
    </lineage>
</organism>
<proteinExistence type="predicted"/>
<reference evidence="1" key="1">
    <citation type="submission" date="2019-08" db="EMBL/GenBank/DDBJ databases">
        <authorList>
            <person name="Kucharzyk K."/>
            <person name="Murdoch R.W."/>
            <person name="Higgins S."/>
            <person name="Loffler F."/>
        </authorList>
    </citation>
    <scope>NUCLEOTIDE SEQUENCE</scope>
</reference>
<evidence type="ECO:0000313" key="1">
    <source>
        <dbReference type="EMBL" id="MPN18950.1"/>
    </source>
</evidence>
<dbReference type="AlphaFoldDB" id="A0A645FZ80"/>